<accession>F0XQF7</accession>
<dbReference type="Proteomes" id="UP000007796">
    <property type="component" value="Unassembled WGS sequence"/>
</dbReference>
<dbReference type="InParanoid" id="F0XQF7"/>
<dbReference type="RefSeq" id="XP_014169833.1">
    <property type="nucleotide sequence ID" value="XM_014314358.1"/>
</dbReference>
<keyword evidence="2" id="KW-1185">Reference proteome</keyword>
<dbReference type="AlphaFoldDB" id="F0XQF7"/>
<name>F0XQF7_GROCL</name>
<sequence length="93" mass="11440">MWWCILRSRVGDTWTRYGALLYLQCTHPRKALPASGKPKWQYTRKERIMLASTYRYLEVNVTLYQQKRVSRSRRPESQLETRRHYEQYEVLRT</sequence>
<dbReference type="HOGENOM" id="CLU_2399896_0_0_1"/>
<evidence type="ECO:0000313" key="1">
    <source>
        <dbReference type="EMBL" id="EFX00351.1"/>
    </source>
</evidence>
<dbReference type="GeneID" id="25980888"/>
<proteinExistence type="predicted"/>
<protein>
    <submittedName>
        <fullName evidence="1">Uncharacterized protein</fullName>
    </submittedName>
</protein>
<dbReference type="EMBL" id="GL629801">
    <property type="protein sequence ID" value="EFX00351.1"/>
    <property type="molecule type" value="Genomic_DNA"/>
</dbReference>
<evidence type="ECO:0000313" key="2">
    <source>
        <dbReference type="Proteomes" id="UP000007796"/>
    </source>
</evidence>
<organism evidence="2">
    <name type="scientific">Grosmannia clavigera (strain kw1407 / UAMH 11150)</name>
    <name type="common">Blue stain fungus</name>
    <name type="synonym">Graphiocladiella clavigera</name>
    <dbReference type="NCBI Taxonomy" id="655863"/>
    <lineage>
        <taxon>Eukaryota</taxon>
        <taxon>Fungi</taxon>
        <taxon>Dikarya</taxon>
        <taxon>Ascomycota</taxon>
        <taxon>Pezizomycotina</taxon>
        <taxon>Sordariomycetes</taxon>
        <taxon>Sordariomycetidae</taxon>
        <taxon>Ophiostomatales</taxon>
        <taxon>Ophiostomataceae</taxon>
        <taxon>Leptographium</taxon>
    </lineage>
</organism>
<gene>
    <name evidence="1" type="ORF">CMQ_7353</name>
</gene>
<reference evidence="1 2" key="1">
    <citation type="journal article" date="2011" name="Proc. Natl. Acad. Sci. U.S.A.">
        <title>Genome and transcriptome analyses of the mountain pine beetle-fungal symbiont Grosmannia clavigera, a lodgepole pine pathogen.</title>
        <authorList>
            <person name="DiGuistini S."/>
            <person name="Wang Y."/>
            <person name="Liao N.Y."/>
            <person name="Taylor G."/>
            <person name="Tanguay P."/>
            <person name="Feau N."/>
            <person name="Henrissat B."/>
            <person name="Chan S.K."/>
            <person name="Hesse-Orce U."/>
            <person name="Alamouti S.M."/>
            <person name="Tsui C.K.M."/>
            <person name="Docking R.T."/>
            <person name="Levasseur A."/>
            <person name="Haridas S."/>
            <person name="Robertson G."/>
            <person name="Birol I."/>
            <person name="Holt R.A."/>
            <person name="Marra M.A."/>
            <person name="Hamelin R.C."/>
            <person name="Hirst M."/>
            <person name="Jones S.J.M."/>
            <person name="Bohlmann J."/>
            <person name="Breuil C."/>
        </authorList>
    </citation>
    <scope>NUCLEOTIDE SEQUENCE [LARGE SCALE GENOMIC DNA]</scope>
    <source>
        <strain evidence="2">kw1407 / UAMH 11150</strain>
    </source>
</reference>